<feature type="compositionally biased region" description="Low complexity" evidence="6">
    <location>
        <begin position="576"/>
        <end position="586"/>
    </location>
</feature>
<evidence type="ECO:0000256" key="6">
    <source>
        <dbReference type="SAM" id="MobiDB-lite"/>
    </source>
</evidence>
<name>A0ABP1S716_9HEXA</name>
<keyword evidence="9" id="KW-1185">Reference proteome</keyword>
<keyword evidence="4" id="KW-0862">Zinc</keyword>
<feature type="region of interest" description="Disordered" evidence="6">
    <location>
        <begin position="347"/>
        <end position="374"/>
    </location>
</feature>
<reference evidence="8 9" key="1">
    <citation type="submission" date="2024-08" db="EMBL/GenBank/DDBJ databases">
        <authorList>
            <person name="Cucini C."/>
            <person name="Frati F."/>
        </authorList>
    </citation>
    <scope>NUCLEOTIDE SEQUENCE [LARGE SCALE GENOMIC DNA]</scope>
</reference>
<feature type="compositionally biased region" description="Basic and acidic residues" evidence="6">
    <location>
        <begin position="247"/>
        <end position="262"/>
    </location>
</feature>
<dbReference type="PROSITE" id="PS52027">
    <property type="entry name" value="ZF_C2HC_C3H"/>
    <property type="match status" value="2"/>
</dbReference>
<comment type="caution">
    <text evidence="8">The sequence shown here is derived from an EMBL/GenBank/DDBJ whole genome shotgun (WGS) entry which is preliminary data.</text>
</comment>
<dbReference type="EMBL" id="CAXLJM020000160">
    <property type="protein sequence ID" value="CAL8144153.1"/>
    <property type="molecule type" value="Genomic_DNA"/>
</dbReference>
<keyword evidence="1" id="KW-0479">Metal-binding</keyword>
<dbReference type="Proteomes" id="UP001642540">
    <property type="component" value="Unassembled WGS sequence"/>
</dbReference>
<dbReference type="Gene3D" id="3.30.160.60">
    <property type="entry name" value="Classic Zinc Finger"/>
    <property type="match status" value="1"/>
</dbReference>
<evidence type="ECO:0000256" key="5">
    <source>
        <dbReference type="PROSITE-ProRule" id="PRU01371"/>
    </source>
</evidence>
<feature type="compositionally biased region" description="Low complexity" evidence="6">
    <location>
        <begin position="98"/>
        <end position="117"/>
    </location>
</feature>
<feature type="compositionally biased region" description="Polar residues" evidence="6">
    <location>
        <begin position="764"/>
        <end position="800"/>
    </location>
</feature>
<keyword evidence="2" id="KW-0677">Repeat</keyword>
<keyword evidence="3 5" id="KW-0863">Zinc-finger</keyword>
<feature type="domain" description="C2HC/C3H-type" evidence="7">
    <location>
        <begin position="146"/>
        <end position="175"/>
    </location>
</feature>
<feature type="compositionally biased region" description="Polar residues" evidence="6">
    <location>
        <begin position="227"/>
        <end position="241"/>
    </location>
</feature>
<evidence type="ECO:0000313" key="9">
    <source>
        <dbReference type="Proteomes" id="UP001642540"/>
    </source>
</evidence>
<evidence type="ECO:0000259" key="7">
    <source>
        <dbReference type="PROSITE" id="PS52027"/>
    </source>
</evidence>
<proteinExistence type="predicted"/>
<dbReference type="InterPro" id="IPR049899">
    <property type="entry name" value="Znf_C2HC_C3H"/>
</dbReference>
<feature type="domain" description="C2HC/C3H-type" evidence="7">
    <location>
        <begin position="308"/>
        <end position="337"/>
    </location>
</feature>
<dbReference type="PANTHER" id="PTHR13555">
    <property type="entry name" value="C2H2 ZINC FINGER CGI-62-RELATED"/>
    <property type="match status" value="1"/>
</dbReference>
<accession>A0ABP1S716</accession>
<evidence type="ECO:0000256" key="1">
    <source>
        <dbReference type="ARBA" id="ARBA00022723"/>
    </source>
</evidence>
<gene>
    <name evidence="8" type="ORF">ODALV1_LOCUS30104</name>
</gene>
<evidence type="ECO:0000256" key="2">
    <source>
        <dbReference type="ARBA" id="ARBA00022737"/>
    </source>
</evidence>
<evidence type="ECO:0000256" key="4">
    <source>
        <dbReference type="ARBA" id="ARBA00022833"/>
    </source>
</evidence>
<feature type="region of interest" description="Disordered" evidence="6">
    <location>
        <begin position="840"/>
        <end position="888"/>
    </location>
</feature>
<organism evidence="8 9">
    <name type="scientific">Orchesella dallaii</name>
    <dbReference type="NCBI Taxonomy" id="48710"/>
    <lineage>
        <taxon>Eukaryota</taxon>
        <taxon>Metazoa</taxon>
        <taxon>Ecdysozoa</taxon>
        <taxon>Arthropoda</taxon>
        <taxon>Hexapoda</taxon>
        <taxon>Collembola</taxon>
        <taxon>Entomobryomorpha</taxon>
        <taxon>Entomobryoidea</taxon>
        <taxon>Orchesellidae</taxon>
        <taxon>Orchesellinae</taxon>
        <taxon>Orchesella</taxon>
    </lineage>
</organism>
<feature type="region of interest" description="Disordered" evidence="6">
    <location>
        <begin position="60"/>
        <end position="125"/>
    </location>
</feature>
<feature type="region of interest" description="Disordered" evidence="6">
    <location>
        <begin position="565"/>
        <end position="586"/>
    </location>
</feature>
<protein>
    <recommendedName>
        <fullName evidence="7">C2HC/C3H-type domain-containing protein</fullName>
    </recommendedName>
</protein>
<evidence type="ECO:0000313" key="8">
    <source>
        <dbReference type="EMBL" id="CAL8144153.1"/>
    </source>
</evidence>
<feature type="region of interest" description="Disordered" evidence="6">
    <location>
        <begin position="225"/>
        <end position="302"/>
    </location>
</feature>
<feature type="compositionally biased region" description="Basic and acidic residues" evidence="6">
    <location>
        <begin position="347"/>
        <end position="360"/>
    </location>
</feature>
<dbReference type="InterPro" id="IPR026319">
    <property type="entry name" value="ZC2HC1A/B-like"/>
</dbReference>
<feature type="region of interest" description="Disordered" evidence="6">
    <location>
        <begin position="665"/>
        <end position="802"/>
    </location>
</feature>
<sequence>MQCTDGDQSSVDIFFGSVGSKDNFLHGAMMDTVCMDISENSSMSTDTKSELPAWRMPISTSFSSSLRERNSPPKTIPESQKCQVDRHISTSSEEESDNMQQQNMKNSNNNNNINQSSVASYENKPAVSQNNKLEVGAEDEDQLIQILLPCIVCNRTFSPEALERHAKVCTKVNTKNPYKPNRGTFDISEKRKKGTLLEDFIPPPTFDALTDNRFGLSRGSRNRCSLRGTSCTTKSTLMSTPTPAPTARRERSVSQSRERERTTSQSRAPPSITSPTDYPYDDASEFGSNNSEENNSPDLPRYAKPIAPTDVCPYCNRTFGIKSFDRHVEFCKEIYERRRYEIQPTPKEKEEAMERQELRTKYRPMKSSSSCSSLRSMSPAKDFASMAMKLFGGLRRTEGSSNLYFNQIKNNLKKSNESIAASCYGDYTRGMRRTSPSPVRSPSTAASAANKLNNLLTKSYLHHQQQQQQHQQLQHLHPQLQHQHSFNQYHNQSGSSLLPMRLNTSSNIPKMTKSTDSLIAGNNFAHVSSSGYGQPPSVLMMNSNNNSFMRNSRSRSSLHKNFFRTKRAEPEGTENTSSLSQSPTSTSPLIITPVNFYSKGNKTLSSLEIDNNKNKTSSSTGATGASLHGMMMTENVRPPGTSLLTSDPDYDPYEKAAKQLEELLKTTPIKSSKRSSRRTGLEKAFESVGVPSDMPSLGLKPKLGRAQSLDYNSDPFGRSTLRRNPDPFGIGTGVPMTPNIDDSYWDQIFRKGDNQHGNNNNNNPETISSQEESDTSGTSDTAKSRAMSNTSSADSAFSRSEVNDPEFEALESIVNVGDTTTSTNRYKKAHEDRNKVDLFSTNKLLQSQHRTAPRSPSTSIDHGRVPMDTSPVPDSRPKPSENSSEGGGVLAKFCHECGTSYPTSVAKFCPECGEKRVSKT</sequence>
<feature type="compositionally biased region" description="Polar residues" evidence="6">
    <location>
        <begin position="840"/>
        <end position="860"/>
    </location>
</feature>
<dbReference type="Pfam" id="PF13913">
    <property type="entry name" value="zf-C2HC_2"/>
    <property type="match status" value="2"/>
</dbReference>
<dbReference type="PANTHER" id="PTHR13555:SF5">
    <property type="entry name" value="ZINC-FINGER OF A C2HC-TYPE"/>
    <property type="match status" value="1"/>
</dbReference>
<evidence type="ECO:0000256" key="3">
    <source>
        <dbReference type="ARBA" id="ARBA00022771"/>
    </source>
</evidence>
<feature type="compositionally biased region" description="Low complexity" evidence="6">
    <location>
        <begin position="285"/>
        <end position="296"/>
    </location>
</feature>